<accession>A0A9W9V9F1</accession>
<dbReference type="InterPro" id="IPR015947">
    <property type="entry name" value="PUA-like_sf"/>
</dbReference>
<dbReference type="EMBL" id="JAPZBT010000002">
    <property type="protein sequence ID" value="KAJ5373677.1"/>
    <property type="molecule type" value="Genomic_DNA"/>
</dbReference>
<dbReference type="SUPFAM" id="SSF88697">
    <property type="entry name" value="PUA domain-like"/>
    <property type="match status" value="1"/>
</dbReference>
<reference evidence="1" key="1">
    <citation type="submission" date="2022-12" db="EMBL/GenBank/DDBJ databases">
        <authorList>
            <person name="Petersen C."/>
        </authorList>
    </citation>
    <scope>NUCLEOTIDE SEQUENCE</scope>
    <source>
        <strain evidence="1">IBT 3081</strain>
    </source>
</reference>
<dbReference type="Proteomes" id="UP001147752">
    <property type="component" value="Unassembled WGS sequence"/>
</dbReference>
<comment type="caution">
    <text evidence="1">The sequence shown here is derived from an EMBL/GenBank/DDBJ whole genome shotgun (WGS) entry which is preliminary data.</text>
</comment>
<sequence>MSHAKTRAICPSHSDIILPMQDPYMTRIIDGRKNYEFRKYCLRPSVKRIWFYRTAPHSSTTHVCETLSARTRNSGDPPLEENGLGNAEFNNRHKDWDGYDFSYNMVTVCELRRPIALKEMKEKHGFKLVPRGLVYLPKSINDCIDLNQQKLEE</sequence>
<gene>
    <name evidence="1" type="ORF">N7517_005683</name>
</gene>
<organism evidence="1 2">
    <name type="scientific">Penicillium concentricum</name>
    <dbReference type="NCBI Taxonomy" id="293559"/>
    <lineage>
        <taxon>Eukaryota</taxon>
        <taxon>Fungi</taxon>
        <taxon>Dikarya</taxon>
        <taxon>Ascomycota</taxon>
        <taxon>Pezizomycotina</taxon>
        <taxon>Eurotiomycetes</taxon>
        <taxon>Eurotiomycetidae</taxon>
        <taxon>Eurotiales</taxon>
        <taxon>Aspergillaceae</taxon>
        <taxon>Penicillium</taxon>
    </lineage>
</organism>
<evidence type="ECO:0000313" key="1">
    <source>
        <dbReference type="EMBL" id="KAJ5373677.1"/>
    </source>
</evidence>
<name>A0A9W9V9F1_9EURO</name>
<dbReference type="OrthoDB" id="2149705at2759"/>
<proteinExistence type="predicted"/>
<reference evidence="1" key="2">
    <citation type="journal article" date="2023" name="IMA Fungus">
        <title>Comparative genomic study of the Penicillium genus elucidates a diverse pangenome and 15 lateral gene transfer events.</title>
        <authorList>
            <person name="Petersen C."/>
            <person name="Sorensen T."/>
            <person name="Nielsen M.R."/>
            <person name="Sondergaard T.E."/>
            <person name="Sorensen J.L."/>
            <person name="Fitzpatrick D.A."/>
            <person name="Frisvad J.C."/>
            <person name="Nielsen K.L."/>
        </authorList>
    </citation>
    <scope>NUCLEOTIDE SEQUENCE</scope>
    <source>
        <strain evidence="1">IBT 3081</strain>
    </source>
</reference>
<dbReference type="GeneID" id="81462596"/>
<dbReference type="AlphaFoldDB" id="A0A9W9V9F1"/>
<keyword evidence="2" id="KW-1185">Reference proteome</keyword>
<protein>
    <submittedName>
        <fullName evidence="1">Uncharacterized protein</fullName>
    </submittedName>
</protein>
<evidence type="ECO:0000313" key="2">
    <source>
        <dbReference type="Proteomes" id="UP001147752"/>
    </source>
</evidence>
<dbReference type="RefSeq" id="XP_056579663.1">
    <property type="nucleotide sequence ID" value="XM_056723413.1"/>
</dbReference>